<feature type="domain" description="Lethal giant larvae (Lgl)-like C-terminal" evidence="4">
    <location>
        <begin position="845"/>
        <end position="948"/>
    </location>
</feature>
<dbReference type="EMBL" id="QGNW01000201">
    <property type="protein sequence ID" value="RVW85722.1"/>
    <property type="molecule type" value="Genomic_DNA"/>
</dbReference>
<dbReference type="Proteomes" id="UP000288805">
    <property type="component" value="Unassembled WGS sequence"/>
</dbReference>
<gene>
    <name evidence="5" type="primary">Stxbp5</name>
    <name evidence="5" type="ORF">CK203_033400</name>
</gene>
<evidence type="ECO:0000256" key="2">
    <source>
        <dbReference type="ARBA" id="ARBA00022483"/>
    </source>
</evidence>
<dbReference type="PANTHER" id="PTHR10241:SF27">
    <property type="entry name" value="TRANSDUCIN_WD40 REPEAT-LIKE SUPERFAMILY PROTEIN"/>
    <property type="match status" value="1"/>
</dbReference>
<evidence type="ECO:0000259" key="4">
    <source>
        <dbReference type="Pfam" id="PF08596"/>
    </source>
</evidence>
<feature type="region of interest" description="Disordered" evidence="3">
    <location>
        <begin position="1112"/>
        <end position="1131"/>
    </location>
</feature>
<comment type="similarity">
    <text evidence="1">Belongs to the WD repeat L(2)GL family.</text>
</comment>
<proteinExistence type="inferred from homology"/>
<comment type="caution">
    <text evidence="5">The sequence shown here is derived from an EMBL/GenBank/DDBJ whole genome shotgun (WGS) entry which is preliminary data.</text>
</comment>
<dbReference type="InterPro" id="IPR015943">
    <property type="entry name" value="WD40/YVTN_repeat-like_dom_sf"/>
</dbReference>
<name>A0A438HMQ4_VITVI</name>
<dbReference type="SMART" id="SM00320">
    <property type="entry name" value="WD40"/>
    <property type="match status" value="3"/>
</dbReference>
<dbReference type="InterPro" id="IPR001680">
    <property type="entry name" value="WD40_rpt"/>
</dbReference>
<dbReference type="InterPro" id="IPR036322">
    <property type="entry name" value="WD40_repeat_dom_sf"/>
</dbReference>
<reference evidence="5 6" key="1">
    <citation type="journal article" date="2018" name="PLoS Genet.">
        <title>Population sequencing reveals clonal diversity and ancestral inbreeding in the grapevine cultivar Chardonnay.</title>
        <authorList>
            <person name="Roach M.J."/>
            <person name="Johnson D.L."/>
            <person name="Bohlmann J."/>
            <person name="van Vuuren H.J."/>
            <person name="Jones S.J."/>
            <person name="Pretorius I.S."/>
            <person name="Schmidt S.A."/>
            <person name="Borneman A.R."/>
        </authorList>
    </citation>
    <scope>NUCLEOTIDE SEQUENCE [LARGE SCALE GENOMIC DNA]</scope>
    <source>
        <strain evidence="6">cv. Chardonnay</strain>
        <tissue evidence="5">Leaf</tissue>
    </source>
</reference>
<dbReference type="GO" id="GO:0006887">
    <property type="term" value="P:exocytosis"/>
    <property type="evidence" value="ECO:0007669"/>
    <property type="project" value="UniProtKB-KW"/>
</dbReference>
<dbReference type="Pfam" id="PF08596">
    <property type="entry name" value="Lgl_C"/>
    <property type="match status" value="1"/>
</dbReference>
<evidence type="ECO:0000256" key="3">
    <source>
        <dbReference type="SAM" id="MobiDB-lite"/>
    </source>
</evidence>
<dbReference type="SUPFAM" id="SSF50978">
    <property type="entry name" value="WD40 repeat-like"/>
    <property type="match status" value="2"/>
</dbReference>
<dbReference type="AlphaFoldDB" id="A0A438HMQ4"/>
<sequence length="1196" mass="132547">MNQIIAKSDSEALSLAALHRHQSFGLLALLLSFSTVAVRLPSSGFHKAEAKVSFFTSSSPSFRTFDSSESSLTTDSKKLQAMFVKKLVEKASKKPGGSLDGLKSQDVDPRLVFHYGIPGGSILFAYDSIQKILAIATRDGRIKLFGKDNTQALLESNETVPSKFLQVWDIDKKLLSHVHVFKEEITSFMVMQRSFFMYLGDSSGNISVLKLEQEPCHMVQMKYTIPSTASHGNPTEVAGGTAVMHILPQPTAESKRVLIIFRDGLIVLWDIRESKVIFKTGVNMLQPLSHDTKTVTSACWACPFGGKVVVGYSNGDVFIWNVLHIPDPSNGAAADKDLYSSQSAPIYKLNLGYKLEKIPIASLKWAYADGKATRLYVMGGSDIQSTNLLQCLIRTGMVGNFQLNSNPKPKIISPSLASHYVILLNEQTESRTIKLGIHLPEPCVDMVIVSSSSEQSKHKQDSFLLLGKSGCMYAYDDYVIEKYLLQCQSRSSPSLPKEIMVKLPFSDSSITIAKFITENPNFLNSSDEDYVSLAKSIPPFLPSEAKPKDETRLNSTNFGGFAKIKNLYITGHSNGAIYFWDLSCPFLLPILSLKQQSEDDLSLSGIALTALYFDGHSRYLISGDQNGMVRIFKFKTEAYATATSFMPLQGIIWVDSAPQQLPALYTSAAKNCRSTKKGSNHIIQSVKLIKVNGSVLSIDISRGSRHLAIGSDQGYVSLIDMESPSLLYQKLIESELSTGVISVWFETCILHGFEKNILAVATKDSSILALDSDTGNTLSTSMIHPKKPSKALFMQILDGHDAFGKRSYTSENLDLNKGNYIEDSKQLSLLLCSEKAAYVYSLTHVIQGIKKVHYKKKFNSSCCCWASTFYTPSDAGLVLIFTNGKIEIRSLPELSLLKETSIKGLAFSTSKSNPLSNSSVCSSRDGEIIVVNGDQEMFALSSLLQNEIYRPLDSARQVYRKDLVVSQEGLISGPLVHKEKKKVNSMMKLFEIYLRPSIMKLKVLVLDSRAYLALLLKAAKQSMCLIWKQKMRKKVLKNFHQSFSVANFPLYAGKGDNLDMDEEEVELDIDDIDLEDPGEKPKGQNMMAALNKQKLTSKFQALKGKLKHVKLKNEKSSTKEEPQDEKAGAVDQIKKKYGFPISGESSVIKMAESKLNENLKKLQGINIKTTEMQDTAKSFSFMAKQVLRAEQDKQSS</sequence>
<evidence type="ECO:0000313" key="5">
    <source>
        <dbReference type="EMBL" id="RVW85722.1"/>
    </source>
</evidence>
<dbReference type="Gene3D" id="2.130.10.10">
    <property type="entry name" value="YVTN repeat-like/Quinoprotein amine dehydrogenase"/>
    <property type="match status" value="2"/>
</dbReference>
<dbReference type="CDD" id="cd15873">
    <property type="entry name" value="R-SNARE_STXBP5_6"/>
    <property type="match status" value="1"/>
</dbReference>
<keyword evidence="2" id="KW-0268">Exocytosis</keyword>
<dbReference type="PANTHER" id="PTHR10241">
    <property type="entry name" value="LETHAL 2 GIANT LARVAE PROTEIN"/>
    <property type="match status" value="1"/>
</dbReference>
<accession>A0A438HMQ4</accession>
<dbReference type="InterPro" id="IPR013905">
    <property type="entry name" value="Lgl_C_dom"/>
</dbReference>
<protein>
    <submittedName>
        <fullName evidence="5">Syntaxin-binding protein 5</fullName>
    </submittedName>
</protein>
<organism evidence="5 6">
    <name type="scientific">Vitis vinifera</name>
    <name type="common">Grape</name>
    <dbReference type="NCBI Taxonomy" id="29760"/>
    <lineage>
        <taxon>Eukaryota</taxon>
        <taxon>Viridiplantae</taxon>
        <taxon>Streptophyta</taxon>
        <taxon>Embryophyta</taxon>
        <taxon>Tracheophyta</taxon>
        <taxon>Spermatophyta</taxon>
        <taxon>Magnoliopsida</taxon>
        <taxon>eudicotyledons</taxon>
        <taxon>Gunneridae</taxon>
        <taxon>Pentapetalae</taxon>
        <taxon>rosids</taxon>
        <taxon>Vitales</taxon>
        <taxon>Vitaceae</taxon>
        <taxon>Viteae</taxon>
        <taxon>Vitis</taxon>
    </lineage>
</organism>
<evidence type="ECO:0000313" key="6">
    <source>
        <dbReference type="Proteomes" id="UP000288805"/>
    </source>
</evidence>
<evidence type="ECO:0000256" key="1">
    <source>
        <dbReference type="ARBA" id="ARBA00008070"/>
    </source>
</evidence>